<accession>A0ABP8A4Z4</accession>
<evidence type="ECO:0000256" key="3">
    <source>
        <dbReference type="ARBA" id="ARBA00022729"/>
    </source>
</evidence>
<reference evidence="9" key="1">
    <citation type="journal article" date="2019" name="Int. J. Syst. Evol. Microbiol.">
        <title>The Global Catalogue of Microorganisms (GCM) 10K type strain sequencing project: providing services to taxonomists for standard genome sequencing and annotation.</title>
        <authorList>
            <consortium name="The Broad Institute Genomics Platform"/>
            <consortium name="The Broad Institute Genome Sequencing Center for Infectious Disease"/>
            <person name="Wu L."/>
            <person name="Ma J."/>
        </authorList>
    </citation>
    <scope>NUCLEOTIDE SEQUENCE [LARGE SCALE GENOMIC DNA]</scope>
    <source>
        <strain evidence="9">JCM 16722</strain>
    </source>
</reference>
<sequence>MLDPANPGAITSDDVWKDTKLIEAYVAGMYQDVPGWDYNLYNNITDEARSNYPGQAPNNVLVGEWDETNCPMDNWAGSYQRIRRINELLARIDGSPVPADRKSSIKGEAYFLRALHYFGLAKRYGGVPIIRQAQTLSDDLLVKRNSIKETFDFIVEDLENAYAMLPTDVSPSKASKWAAKGLQARALLFAASPLFNTSNDPTLWSKSAAASKLVIESGKFTLHQNLKTLWQVANKESLFEVQYKMPDKHHGLDALVKPLRLANNDAGQCSPTQELVDAFPMANGKQITEAGSGYNAQNPYVGRDQRFYAAIAYNGSKMKGTTSGPPLQEITVETYKGGQDFDANPATKIYNTITGYYRIKSVNQENTLYSYGYGSTQPWIELRYAEVLLNFAEAQNEALSNPDASVYTAINTIRNRAGISSNIPQGSLTKEQMRELIRNERYVELCFEEKRYFDLRRWKVAGSVLHGKKGTGVFITKNADGTFTYQYLAIDPNPIVFTEKMYLIPIPFSETSKNANLLPNNPGWQ</sequence>
<keyword evidence="4" id="KW-0472">Membrane</keyword>
<keyword evidence="3" id="KW-0732">Signal</keyword>
<dbReference type="Gene3D" id="1.25.40.390">
    <property type="match status" value="1"/>
</dbReference>
<dbReference type="CDD" id="cd08977">
    <property type="entry name" value="SusD"/>
    <property type="match status" value="1"/>
</dbReference>
<gene>
    <name evidence="8" type="ORF">GCM10022218_27790</name>
</gene>
<dbReference type="Proteomes" id="UP001500167">
    <property type="component" value="Unassembled WGS sequence"/>
</dbReference>
<comment type="caution">
    <text evidence="8">The sequence shown here is derived from an EMBL/GenBank/DDBJ whole genome shotgun (WGS) entry which is preliminary data.</text>
</comment>
<feature type="domain" description="SusD-like N-terminal" evidence="7">
    <location>
        <begin position="20"/>
        <end position="186"/>
    </location>
</feature>
<organism evidence="8 9">
    <name type="scientific">Sphingobacterium ginsenosidimutans</name>
    <dbReference type="NCBI Taxonomy" id="687845"/>
    <lineage>
        <taxon>Bacteria</taxon>
        <taxon>Pseudomonadati</taxon>
        <taxon>Bacteroidota</taxon>
        <taxon>Sphingobacteriia</taxon>
        <taxon>Sphingobacteriales</taxon>
        <taxon>Sphingobacteriaceae</taxon>
        <taxon>Sphingobacterium</taxon>
    </lineage>
</organism>
<evidence type="ECO:0000259" key="6">
    <source>
        <dbReference type="Pfam" id="PF07980"/>
    </source>
</evidence>
<keyword evidence="5" id="KW-0998">Cell outer membrane</keyword>
<feature type="domain" description="RagB/SusD" evidence="6">
    <location>
        <begin position="236"/>
        <end position="524"/>
    </location>
</feature>
<proteinExistence type="inferred from homology"/>
<comment type="subcellular location">
    <subcellularLocation>
        <location evidence="1">Cell outer membrane</location>
    </subcellularLocation>
</comment>
<evidence type="ECO:0000313" key="8">
    <source>
        <dbReference type="EMBL" id="GAA4177986.1"/>
    </source>
</evidence>
<dbReference type="InterPro" id="IPR012944">
    <property type="entry name" value="SusD_RagB_dom"/>
</dbReference>
<keyword evidence="9" id="KW-1185">Reference proteome</keyword>
<evidence type="ECO:0000313" key="9">
    <source>
        <dbReference type="Proteomes" id="UP001500167"/>
    </source>
</evidence>
<dbReference type="InterPro" id="IPR011990">
    <property type="entry name" value="TPR-like_helical_dom_sf"/>
</dbReference>
<evidence type="ECO:0000256" key="1">
    <source>
        <dbReference type="ARBA" id="ARBA00004442"/>
    </source>
</evidence>
<dbReference type="SUPFAM" id="SSF48452">
    <property type="entry name" value="TPR-like"/>
    <property type="match status" value="1"/>
</dbReference>
<evidence type="ECO:0000259" key="7">
    <source>
        <dbReference type="Pfam" id="PF14322"/>
    </source>
</evidence>
<protein>
    <submittedName>
        <fullName evidence="8">RagB/SusD family nutrient uptake outer membrane protein</fullName>
    </submittedName>
</protein>
<comment type="similarity">
    <text evidence="2">Belongs to the SusD family.</text>
</comment>
<evidence type="ECO:0000256" key="4">
    <source>
        <dbReference type="ARBA" id="ARBA00023136"/>
    </source>
</evidence>
<dbReference type="EMBL" id="BAAAZK010000007">
    <property type="protein sequence ID" value="GAA4177986.1"/>
    <property type="molecule type" value="Genomic_DNA"/>
</dbReference>
<dbReference type="InterPro" id="IPR033985">
    <property type="entry name" value="SusD-like_N"/>
</dbReference>
<name>A0ABP8A4Z4_9SPHI</name>
<evidence type="ECO:0000256" key="5">
    <source>
        <dbReference type="ARBA" id="ARBA00023237"/>
    </source>
</evidence>
<dbReference type="Pfam" id="PF14322">
    <property type="entry name" value="SusD-like_3"/>
    <property type="match status" value="1"/>
</dbReference>
<dbReference type="Pfam" id="PF07980">
    <property type="entry name" value="SusD_RagB"/>
    <property type="match status" value="1"/>
</dbReference>
<evidence type="ECO:0000256" key="2">
    <source>
        <dbReference type="ARBA" id="ARBA00006275"/>
    </source>
</evidence>